<reference evidence="2 3" key="1">
    <citation type="journal article" date="2024" name="Front. Microbiol.">
        <title>Novel thermophilic genera Geochorda gen. nov. and Carboxydochorda gen. nov. from the deep terrestrial subsurface reveal the ecophysiological diversity in the class Limnochordia.</title>
        <authorList>
            <person name="Karnachuk O.V."/>
            <person name="Lukina A.P."/>
            <person name="Avakyan M.R."/>
            <person name="Kadnikov V.V."/>
            <person name="Begmatov S."/>
            <person name="Beletsky A.V."/>
            <person name="Vlasova K.G."/>
            <person name="Novikov A.A."/>
            <person name="Shcherbakova V.A."/>
            <person name="Mardanov A.V."/>
            <person name="Ravin N.V."/>
        </authorList>
    </citation>
    <scope>NUCLEOTIDE SEQUENCE [LARGE SCALE GENOMIC DNA]</scope>
    <source>
        <strain evidence="2 3">L945</strain>
    </source>
</reference>
<organism evidence="2 3">
    <name type="scientific">Carboxydichorda subterranea</name>
    <dbReference type="NCBI Taxonomy" id="3109565"/>
    <lineage>
        <taxon>Bacteria</taxon>
        <taxon>Bacillati</taxon>
        <taxon>Bacillota</taxon>
        <taxon>Limnochordia</taxon>
        <taxon>Limnochordales</taxon>
        <taxon>Geochordaceae</taxon>
        <taxon>Carboxydichorda</taxon>
    </lineage>
</organism>
<dbReference type="RefSeq" id="WP_324715886.1">
    <property type="nucleotide sequence ID" value="NZ_CP141615.1"/>
</dbReference>
<proteinExistence type="predicted"/>
<evidence type="ECO:0000256" key="1">
    <source>
        <dbReference type="SAM" id="MobiDB-lite"/>
    </source>
</evidence>
<keyword evidence="3" id="KW-1185">Reference proteome</keyword>
<dbReference type="EMBL" id="CP141615">
    <property type="protein sequence ID" value="WRP16613.1"/>
    <property type="molecule type" value="Genomic_DNA"/>
</dbReference>
<sequence>MGTSGEPAPVTWLHTGAGESESPVADESFEWAVTRSLAAVRESLEGMASVRDAVGRVRASLRKAFGQQGAALILAEWARRLERQAGLTSSDRRADQRLVSLYRGERRKSLWVRRMGDAAMEIVGAALPFPPGGTMLALAGEAVATISTAIYSWMEQPGRPGAPSVEAALPGGWASTDEGWRRWAEATLLEAVEAYLASREIARYRTDPRFGPAVRTAATL</sequence>
<name>A0ABZ1BVE1_9FIRM</name>
<accession>A0ABZ1BVE1</accession>
<dbReference type="Proteomes" id="UP001332192">
    <property type="component" value="Chromosome"/>
</dbReference>
<protein>
    <submittedName>
        <fullName evidence="2">Uncharacterized protein</fullName>
    </submittedName>
</protein>
<feature type="region of interest" description="Disordered" evidence="1">
    <location>
        <begin position="1"/>
        <end position="21"/>
    </location>
</feature>
<evidence type="ECO:0000313" key="2">
    <source>
        <dbReference type="EMBL" id="WRP16613.1"/>
    </source>
</evidence>
<gene>
    <name evidence="2" type="ORF">U7230_10985</name>
</gene>
<evidence type="ECO:0000313" key="3">
    <source>
        <dbReference type="Proteomes" id="UP001332192"/>
    </source>
</evidence>